<accession>A0ABN7RL66</accession>
<proteinExistence type="inferred from homology"/>
<evidence type="ECO:0000256" key="8">
    <source>
        <dbReference type="SAM" id="SignalP"/>
    </source>
</evidence>
<gene>
    <name evidence="10" type="ORF">OKIOD_LOCUS202</name>
</gene>
<comment type="similarity">
    <text evidence="2">Belongs to the dickkopf family.</text>
</comment>
<dbReference type="InterPro" id="IPR006796">
    <property type="entry name" value="Dickkopf_N"/>
</dbReference>
<feature type="signal peptide" evidence="8">
    <location>
        <begin position="1"/>
        <end position="18"/>
    </location>
</feature>
<evidence type="ECO:0000256" key="6">
    <source>
        <dbReference type="ARBA" id="ARBA00022729"/>
    </source>
</evidence>
<evidence type="ECO:0000256" key="2">
    <source>
        <dbReference type="ARBA" id="ARBA00010842"/>
    </source>
</evidence>
<keyword evidence="4" id="KW-0964">Secreted</keyword>
<keyword evidence="7" id="KW-1015">Disulfide bond</keyword>
<protein>
    <submittedName>
        <fullName evidence="10">Oidioi.mRNA.OKI2018_I69.PAR.g8644.t1.cds</fullName>
    </submittedName>
</protein>
<dbReference type="Pfam" id="PF04706">
    <property type="entry name" value="Dickkopf_N"/>
    <property type="match status" value="1"/>
</dbReference>
<dbReference type="PANTHER" id="PTHR12113">
    <property type="entry name" value="DICKKOPF3-LIKE 3"/>
    <property type="match status" value="1"/>
</dbReference>
<keyword evidence="5" id="KW-0879">Wnt signaling pathway</keyword>
<evidence type="ECO:0000256" key="4">
    <source>
        <dbReference type="ARBA" id="ARBA00022525"/>
    </source>
</evidence>
<comment type="subcellular location">
    <subcellularLocation>
        <location evidence="1">Secreted</location>
    </subcellularLocation>
</comment>
<dbReference type="Proteomes" id="UP001158576">
    <property type="component" value="Chromosome PAR"/>
</dbReference>
<evidence type="ECO:0000256" key="1">
    <source>
        <dbReference type="ARBA" id="ARBA00004613"/>
    </source>
</evidence>
<reference evidence="10 11" key="1">
    <citation type="submission" date="2021-04" db="EMBL/GenBank/DDBJ databases">
        <authorList>
            <person name="Bliznina A."/>
        </authorList>
    </citation>
    <scope>NUCLEOTIDE SEQUENCE [LARGE SCALE GENOMIC DNA]</scope>
</reference>
<evidence type="ECO:0000259" key="9">
    <source>
        <dbReference type="Pfam" id="PF04706"/>
    </source>
</evidence>
<feature type="chain" id="PRO_5047436376" evidence="8">
    <location>
        <begin position="19"/>
        <end position="205"/>
    </location>
</feature>
<evidence type="ECO:0000256" key="5">
    <source>
        <dbReference type="ARBA" id="ARBA00022687"/>
    </source>
</evidence>
<keyword evidence="11" id="KW-1185">Reference proteome</keyword>
<keyword evidence="6 8" id="KW-0732">Signal</keyword>
<organism evidence="10 11">
    <name type="scientific">Oikopleura dioica</name>
    <name type="common">Tunicate</name>
    <dbReference type="NCBI Taxonomy" id="34765"/>
    <lineage>
        <taxon>Eukaryota</taxon>
        <taxon>Metazoa</taxon>
        <taxon>Chordata</taxon>
        <taxon>Tunicata</taxon>
        <taxon>Appendicularia</taxon>
        <taxon>Copelata</taxon>
        <taxon>Oikopleuridae</taxon>
        <taxon>Oikopleura</taxon>
    </lineage>
</organism>
<dbReference type="PANTHER" id="PTHR12113:SF6">
    <property type="entry name" value="DICKKOPF N-TERMINAL CYSTEINE-RICH DOMAIN-CONTAINING PROTEIN"/>
    <property type="match status" value="1"/>
</dbReference>
<name>A0ABN7RL66_OIKDI</name>
<evidence type="ECO:0000313" key="11">
    <source>
        <dbReference type="Proteomes" id="UP001158576"/>
    </source>
</evidence>
<keyword evidence="3" id="KW-0217">Developmental protein</keyword>
<sequence length="205" mass="23695">MKWIILFLFTIAGTEVSAQSLIERIPEATVTPRALEKESRKKHRRKILKKLDSLGLHQNQECTIHDDCPSRRFCFRLENGHPFGKCHKCLKKKQKCTEDIECCQGEGGNAKNECRNGVCSKRRKKSSPKSRRTRSRRRRLRCLTQKSCKHREICARHSKHSHGFCHTPLAKDKPCSPKPERAKYRRPPCADGLACLKNGKKFTCQ</sequence>
<evidence type="ECO:0000256" key="7">
    <source>
        <dbReference type="ARBA" id="ARBA00023157"/>
    </source>
</evidence>
<evidence type="ECO:0000256" key="3">
    <source>
        <dbReference type="ARBA" id="ARBA00022473"/>
    </source>
</evidence>
<evidence type="ECO:0000313" key="10">
    <source>
        <dbReference type="EMBL" id="CAG5077164.1"/>
    </source>
</evidence>
<dbReference type="EMBL" id="OU015568">
    <property type="protein sequence ID" value="CAG5077164.1"/>
    <property type="molecule type" value="Genomic_DNA"/>
</dbReference>
<dbReference type="InterPro" id="IPR039863">
    <property type="entry name" value="DKK1-4"/>
</dbReference>
<feature type="domain" description="Dickkopf N-terminal cysteine-rich" evidence="9">
    <location>
        <begin position="61"/>
        <end position="119"/>
    </location>
</feature>